<dbReference type="AlphaFoldDB" id="A0AAV9PU85"/>
<keyword evidence="2" id="KW-1185">Reference proteome</keyword>
<comment type="caution">
    <text evidence="1">The sequence shown here is derived from an EMBL/GenBank/DDBJ whole genome shotgun (WGS) entry which is preliminary data.</text>
</comment>
<dbReference type="Proteomes" id="UP001345827">
    <property type="component" value="Unassembled WGS sequence"/>
</dbReference>
<protein>
    <submittedName>
        <fullName evidence="1">Uncharacterized protein</fullName>
    </submittedName>
</protein>
<accession>A0AAV9PU85</accession>
<organism evidence="1 2">
    <name type="scientific">Vermiconidia calcicola</name>
    <dbReference type="NCBI Taxonomy" id="1690605"/>
    <lineage>
        <taxon>Eukaryota</taxon>
        <taxon>Fungi</taxon>
        <taxon>Dikarya</taxon>
        <taxon>Ascomycota</taxon>
        <taxon>Pezizomycotina</taxon>
        <taxon>Dothideomycetes</taxon>
        <taxon>Dothideomycetidae</taxon>
        <taxon>Mycosphaerellales</taxon>
        <taxon>Extremaceae</taxon>
        <taxon>Vermiconidia</taxon>
    </lineage>
</organism>
<sequence length="54" mass="6371">MKANRADDRITSKKAFKRLDVTYASEASQRGYATWKNGWNAWIRDSQDYGYDYT</sequence>
<feature type="non-terminal residue" evidence="1">
    <location>
        <position position="54"/>
    </location>
</feature>
<evidence type="ECO:0000313" key="1">
    <source>
        <dbReference type="EMBL" id="KAK5526226.1"/>
    </source>
</evidence>
<name>A0AAV9PU85_9PEZI</name>
<dbReference type="EMBL" id="JAXLQG010000274">
    <property type="protein sequence ID" value="KAK5526226.1"/>
    <property type="molecule type" value="Genomic_DNA"/>
</dbReference>
<gene>
    <name evidence="1" type="ORF">LTR25_011265</name>
</gene>
<evidence type="ECO:0000313" key="2">
    <source>
        <dbReference type="Proteomes" id="UP001345827"/>
    </source>
</evidence>
<proteinExistence type="predicted"/>
<reference evidence="1 2" key="1">
    <citation type="submission" date="2023-06" db="EMBL/GenBank/DDBJ databases">
        <title>Black Yeasts Isolated from many extreme environments.</title>
        <authorList>
            <person name="Coleine C."/>
            <person name="Stajich J.E."/>
            <person name="Selbmann L."/>
        </authorList>
    </citation>
    <scope>NUCLEOTIDE SEQUENCE [LARGE SCALE GENOMIC DNA]</scope>
    <source>
        <strain evidence="1 2">CCFEE 5887</strain>
    </source>
</reference>